<gene>
    <name evidence="3" type="ORF">K8W16_02090</name>
</gene>
<dbReference type="GO" id="GO:0016831">
    <property type="term" value="F:carboxy-lyase activity"/>
    <property type="evidence" value="ECO:0007669"/>
    <property type="project" value="InterPro"/>
</dbReference>
<dbReference type="InterPro" id="IPR032465">
    <property type="entry name" value="ACMSD"/>
</dbReference>
<keyword evidence="1" id="KW-0456">Lyase</keyword>
<protein>
    <submittedName>
        <fullName evidence="3">Amidohydrolase family protein</fullName>
    </submittedName>
</protein>
<organism evidence="3 4">
    <name type="scientific">Mailhella massiliensis</name>
    <dbReference type="NCBI Taxonomy" id="1903261"/>
    <lineage>
        <taxon>Bacteria</taxon>
        <taxon>Pseudomonadati</taxon>
        <taxon>Thermodesulfobacteriota</taxon>
        <taxon>Desulfovibrionia</taxon>
        <taxon>Desulfovibrionales</taxon>
        <taxon>Desulfovibrionaceae</taxon>
        <taxon>Mailhella</taxon>
    </lineage>
</organism>
<dbReference type="EMBL" id="DYZA01000038">
    <property type="protein sequence ID" value="HJD96423.1"/>
    <property type="molecule type" value="Genomic_DNA"/>
</dbReference>
<dbReference type="InterPro" id="IPR032466">
    <property type="entry name" value="Metal_Hydrolase"/>
</dbReference>
<dbReference type="GO" id="GO:0016787">
    <property type="term" value="F:hydrolase activity"/>
    <property type="evidence" value="ECO:0007669"/>
    <property type="project" value="InterPro"/>
</dbReference>
<dbReference type="InterPro" id="IPR006680">
    <property type="entry name" value="Amidohydro-rel"/>
</dbReference>
<dbReference type="AlphaFoldDB" id="A0A921DQZ6"/>
<dbReference type="PANTHER" id="PTHR21240">
    <property type="entry name" value="2-AMINO-3-CARBOXYLMUCONATE-6-SEMIALDEHYDE DECARBOXYLASE"/>
    <property type="match status" value="1"/>
</dbReference>
<dbReference type="Pfam" id="PF04909">
    <property type="entry name" value="Amidohydro_2"/>
    <property type="match status" value="1"/>
</dbReference>
<comment type="caution">
    <text evidence="3">The sequence shown here is derived from an EMBL/GenBank/DDBJ whole genome shotgun (WGS) entry which is preliminary data.</text>
</comment>
<dbReference type="Gene3D" id="3.20.20.140">
    <property type="entry name" value="Metal-dependent hydrolases"/>
    <property type="match status" value="1"/>
</dbReference>
<feature type="domain" description="Amidohydrolase-related" evidence="2">
    <location>
        <begin position="64"/>
        <end position="276"/>
    </location>
</feature>
<dbReference type="Proteomes" id="UP000698963">
    <property type="component" value="Unassembled WGS sequence"/>
</dbReference>
<reference evidence="3" key="1">
    <citation type="journal article" date="2021" name="PeerJ">
        <title>Extensive microbial diversity within the chicken gut microbiome revealed by metagenomics and culture.</title>
        <authorList>
            <person name="Gilroy R."/>
            <person name="Ravi A."/>
            <person name="Getino M."/>
            <person name="Pursley I."/>
            <person name="Horton D.L."/>
            <person name="Alikhan N.F."/>
            <person name="Baker D."/>
            <person name="Gharbi K."/>
            <person name="Hall N."/>
            <person name="Watson M."/>
            <person name="Adriaenssens E.M."/>
            <person name="Foster-Nyarko E."/>
            <person name="Jarju S."/>
            <person name="Secka A."/>
            <person name="Antonio M."/>
            <person name="Oren A."/>
            <person name="Chaudhuri R.R."/>
            <person name="La Ragione R."/>
            <person name="Hildebrand F."/>
            <person name="Pallen M.J."/>
        </authorList>
    </citation>
    <scope>NUCLEOTIDE SEQUENCE</scope>
    <source>
        <strain evidence="3">ChiGjej2B2-19336</strain>
    </source>
</reference>
<sequence length="276" mass="30944">MVIDFRVRAPFAAYKDSFFTPACLEHLNSESMLRVDAPVSPSALQYSMPMLMQEADEAGIDKMVVPVRKATDGRNEDLEELIARYPDRIVGLAGVDGHDINAAIAETECFVVNGSCTGIVMEPGQDKTPWFVNSAWAFPLYDYCQEHRIPLVFTFGGIMTRSLRYYAPELIDDVAAAFPRLNIALMHGGWPYVTEVCQIALNRRNVYLAPDFYMLRSPGMSDYAMAANYLLRERVIFSSAYPIMPLNGAKEGYLSQLREEVRPLVMGENAARFLGL</sequence>
<proteinExistence type="predicted"/>
<evidence type="ECO:0000259" key="2">
    <source>
        <dbReference type="Pfam" id="PF04909"/>
    </source>
</evidence>
<reference evidence="3" key="2">
    <citation type="submission" date="2021-09" db="EMBL/GenBank/DDBJ databases">
        <authorList>
            <person name="Gilroy R."/>
        </authorList>
    </citation>
    <scope>NUCLEOTIDE SEQUENCE</scope>
    <source>
        <strain evidence="3">ChiGjej2B2-19336</strain>
    </source>
</reference>
<evidence type="ECO:0000313" key="3">
    <source>
        <dbReference type="EMBL" id="HJD96423.1"/>
    </source>
</evidence>
<evidence type="ECO:0000256" key="1">
    <source>
        <dbReference type="ARBA" id="ARBA00023239"/>
    </source>
</evidence>
<evidence type="ECO:0000313" key="4">
    <source>
        <dbReference type="Proteomes" id="UP000698963"/>
    </source>
</evidence>
<dbReference type="SUPFAM" id="SSF51556">
    <property type="entry name" value="Metallo-dependent hydrolases"/>
    <property type="match status" value="1"/>
</dbReference>
<name>A0A921DQZ6_9BACT</name>
<dbReference type="RefSeq" id="WP_304120728.1">
    <property type="nucleotide sequence ID" value="NZ_DYZA01000038.1"/>
</dbReference>
<accession>A0A921DQZ6</accession>
<dbReference type="PANTHER" id="PTHR21240:SF19">
    <property type="entry name" value="CATALYTIC_ HYDROLASE"/>
    <property type="match status" value="1"/>
</dbReference>